<evidence type="ECO:0000256" key="3">
    <source>
        <dbReference type="ARBA" id="ARBA00022989"/>
    </source>
</evidence>
<feature type="transmembrane region" description="Helical" evidence="6">
    <location>
        <begin position="120"/>
        <end position="141"/>
    </location>
</feature>
<protein>
    <recommendedName>
        <fullName evidence="7">Rhodopsin domain-containing protein</fullName>
    </recommendedName>
</protein>
<comment type="similarity">
    <text evidence="5">Belongs to the SAT4 family.</text>
</comment>
<feature type="transmembrane region" description="Helical" evidence="6">
    <location>
        <begin position="206"/>
        <end position="227"/>
    </location>
</feature>
<keyword evidence="9" id="KW-1185">Reference proteome</keyword>
<dbReference type="PANTHER" id="PTHR33048:SF47">
    <property type="entry name" value="INTEGRAL MEMBRANE PROTEIN-RELATED"/>
    <property type="match status" value="1"/>
</dbReference>
<keyword evidence="2 6" id="KW-0812">Transmembrane</keyword>
<dbReference type="VEuPathDB" id="FungiDB:F4678DRAFT_432407"/>
<accession>A0A9W8NET5</accession>
<evidence type="ECO:0000256" key="1">
    <source>
        <dbReference type="ARBA" id="ARBA00004141"/>
    </source>
</evidence>
<feature type="transmembrane region" description="Helical" evidence="6">
    <location>
        <begin position="153"/>
        <end position="175"/>
    </location>
</feature>
<comment type="caution">
    <text evidence="8">The sequence shown here is derived from an EMBL/GenBank/DDBJ whole genome shotgun (WGS) entry which is preliminary data.</text>
</comment>
<proteinExistence type="inferred from homology"/>
<evidence type="ECO:0000313" key="8">
    <source>
        <dbReference type="EMBL" id="KAJ3571807.1"/>
    </source>
</evidence>
<feature type="domain" description="Rhodopsin" evidence="7">
    <location>
        <begin position="50"/>
        <end position="202"/>
    </location>
</feature>
<feature type="transmembrane region" description="Helical" evidence="6">
    <location>
        <begin position="247"/>
        <end position="268"/>
    </location>
</feature>
<keyword evidence="3 6" id="KW-1133">Transmembrane helix</keyword>
<keyword evidence="4 6" id="KW-0472">Membrane</keyword>
<dbReference type="InterPro" id="IPR052337">
    <property type="entry name" value="SAT4-like"/>
</dbReference>
<evidence type="ECO:0000259" key="7">
    <source>
        <dbReference type="Pfam" id="PF20684"/>
    </source>
</evidence>
<evidence type="ECO:0000256" key="4">
    <source>
        <dbReference type="ARBA" id="ARBA00023136"/>
    </source>
</evidence>
<name>A0A9W8NET5_9PEZI</name>
<evidence type="ECO:0000256" key="5">
    <source>
        <dbReference type="ARBA" id="ARBA00038359"/>
    </source>
</evidence>
<evidence type="ECO:0000256" key="2">
    <source>
        <dbReference type="ARBA" id="ARBA00022692"/>
    </source>
</evidence>
<dbReference type="InterPro" id="IPR049326">
    <property type="entry name" value="Rhodopsin_dom_fungi"/>
</dbReference>
<dbReference type="GO" id="GO:0016020">
    <property type="term" value="C:membrane"/>
    <property type="evidence" value="ECO:0007669"/>
    <property type="project" value="UniProtKB-SubCell"/>
</dbReference>
<comment type="subcellular location">
    <subcellularLocation>
        <location evidence="1">Membrane</location>
        <topology evidence="1">Multi-pass membrane protein</topology>
    </subcellularLocation>
</comment>
<evidence type="ECO:0000256" key="6">
    <source>
        <dbReference type="SAM" id="Phobius"/>
    </source>
</evidence>
<sequence length="341" mass="37639">MRVLVSSRGVTMALRSESAQLPSGSIEDSGPAFRAFVIFLITITILSTTLRFWSRSLTTPPLNRSRFWWDDWFAAAAMATSLVELSLVLRVVDLGFGQHIWAIPPSNLSNLLKALFPAEILLYVALVLAKTSALLFFGRVFQRYTNPRWFNVALWISHGLNSAWFLGLVLGLVLLCNPVAKNWEPTLPGTCGKTSNLYLASSARKVAITVVFILGYSSVIVTIGRLVTAIHAGKSVNGDFTYEGIPHYYWVVAEAPIMIVSISLPAMLPLARHIGQHYFQPLASSLSILLGAKFSTSDQSNDTNDSRSQPTTLNRTYLQLDKDTKSGLKRGESYVDRVPDV</sequence>
<dbReference type="AlphaFoldDB" id="A0A9W8NET5"/>
<evidence type="ECO:0000313" key="9">
    <source>
        <dbReference type="Proteomes" id="UP001148614"/>
    </source>
</evidence>
<dbReference type="PANTHER" id="PTHR33048">
    <property type="entry name" value="PTH11-LIKE INTEGRAL MEMBRANE PROTEIN (AFU_ORTHOLOGUE AFUA_5G11245)"/>
    <property type="match status" value="1"/>
</dbReference>
<dbReference type="EMBL" id="JANPWZ010000813">
    <property type="protein sequence ID" value="KAJ3571807.1"/>
    <property type="molecule type" value="Genomic_DNA"/>
</dbReference>
<dbReference type="Proteomes" id="UP001148614">
    <property type="component" value="Unassembled WGS sequence"/>
</dbReference>
<gene>
    <name evidence="8" type="ORF">NPX13_g5254</name>
</gene>
<reference evidence="8" key="1">
    <citation type="submission" date="2022-07" db="EMBL/GenBank/DDBJ databases">
        <title>Genome Sequence of Xylaria arbuscula.</title>
        <authorList>
            <person name="Buettner E."/>
        </authorList>
    </citation>
    <scope>NUCLEOTIDE SEQUENCE</scope>
    <source>
        <strain evidence="8">VT107</strain>
    </source>
</reference>
<dbReference type="Pfam" id="PF20684">
    <property type="entry name" value="Fung_rhodopsin"/>
    <property type="match status" value="1"/>
</dbReference>
<organism evidence="8 9">
    <name type="scientific">Xylaria arbuscula</name>
    <dbReference type="NCBI Taxonomy" id="114810"/>
    <lineage>
        <taxon>Eukaryota</taxon>
        <taxon>Fungi</taxon>
        <taxon>Dikarya</taxon>
        <taxon>Ascomycota</taxon>
        <taxon>Pezizomycotina</taxon>
        <taxon>Sordariomycetes</taxon>
        <taxon>Xylariomycetidae</taxon>
        <taxon>Xylariales</taxon>
        <taxon>Xylariaceae</taxon>
        <taxon>Xylaria</taxon>
    </lineage>
</organism>
<feature type="transmembrane region" description="Helical" evidence="6">
    <location>
        <begin position="32"/>
        <end position="52"/>
    </location>
</feature>